<dbReference type="InterPro" id="IPR013750">
    <property type="entry name" value="GHMP_kinase_C_dom"/>
</dbReference>
<dbReference type="PROSITE" id="PS00627">
    <property type="entry name" value="GHMP_KINASES_ATP"/>
    <property type="match status" value="1"/>
</dbReference>
<evidence type="ECO:0000256" key="2">
    <source>
        <dbReference type="ARBA" id="ARBA00006495"/>
    </source>
</evidence>
<proteinExistence type="inferred from homology"/>
<keyword evidence="5" id="KW-0444">Lipid biosynthesis</keyword>
<dbReference type="InterPro" id="IPR006203">
    <property type="entry name" value="GHMP_knse_ATP-bd_CS"/>
</dbReference>
<dbReference type="InterPro" id="IPR006204">
    <property type="entry name" value="GHMP_kinase_N_dom"/>
</dbReference>
<evidence type="ECO:0000259" key="14">
    <source>
        <dbReference type="Pfam" id="PF00288"/>
    </source>
</evidence>
<evidence type="ECO:0000256" key="1">
    <source>
        <dbReference type="ARBA" id="ARBA00004496"/>
    </source>
</evidence>
<dbReference type="RefSeq" id="WP_380224714.1">
    <property type="nucleotide sequence ID" value="NZ_JBHSOF010000007.1"/>
</dbReference>
<dbReference type="Pfam" id="PF00288">
    <property type="entry name" value="GHMP_kinases_N"/>
    <property type="match status" value="1"/>
</dbReference>
<comment type="pathway">
    <text evidence="12">Isoprenoid biosynthesis; isopentenyl diphosphate biosynthesis via mevalonate pathway; isopentenyl diphosphate from (R)-mevalonate: step 1/3.</text>
</comment>
<dbReference type="PRINTS" id="PR00959">
    <property type="entry name" value="MEVGALKINASE"/>
</dbReference>
<dbReference type="SUPFAM" id="SSF55060">
    <property type="entry name" value="GHMP Kinase, C-terminal domain"/>
    <property type="match status" value="1"/>
</dbReference>
<dbReference type="Gene3D" id="3.30.70.890">
    <property type="entry name" value="GHMP kinase, C-terminal domain"/>
    <property type="match status" value="1"/>
</dbReference>
<dbReference type="EMBL" id="JBHSOF010000007">
    <property type="protein sequence ID" value="MFC5663070.1"/>
    <property type="molecule type" value="Genomic_DNA"/>
</dbReference>
<evidence type="ECO:0000256" key="7">
    <source>
        <dbReference type="ARBA" id="ARBA00022741"/>
    </source>
</evidence>
<comment type="similarity">
    <text evidence="2">Belongs to the GHMP kinase family. Mevalonate kinase subfamily.</text>
</comment>
<organism evidence="16 17">
    <name type="scientific">Kitasatospora misakiensis</name>
    <dbReference type="NCBI Taxonomy" id="67330"/>
    <lineage>
        <taxon>Bacteria</taxon>
        <taxon>Bacillati</taxon>
        <taxon>Actinomycetota</taxon>
        <taxon>Actinomycetes</taxon>
        <taxon>Kitasatosporales</taxon>
        <taxon>Streptomycetaceae</taxon>
        <taxon>Kitasatospora</taxon>
    </lineage>
</organism>
<feature type="region of interest" description="Disordered" evidence="13">
    <location>
        <begin position="1"/>
        <end position="29"/>
    </location>
</feature>
<keyword evidence="4" id="KW-0963">Cytoplasm</keyword>
<accession>A0ABW0X3G6</accession>
<keyword evidence="7" id="KW-0547">Nucleotide-binding</keyword>
<feature type="region of interest" description="Disordered" evidence="13">
    <location>
        <begin position="68"/>
        <end position="96"/>
    </location>
</feature>
<dbReference type="InterPro" id="IPR006205">
    <property type="entry name" value="Mev_gal_kin"/>
</dbReference>
<evidence type="ECO:0000259" key="15">
    <source>
        <dbReference type="Pfam" id="PF08544"/>
    </source>
</evidence>
<dbReference type="Proteomes" id="UP001595975">
    <property type="component" value="Unassembled WGS sequence"/>
</dbReference>
<keyword evidence="11" id="KW-0443">Lipid metabolism</keyword>
<dbReference type="InterPro" id="IPR014721">
    <property type="entry name" value="Ribsml_uS5_D2-typ_fold_subgr"/>
</dbReference>
<dbReference type="GO" id="GO:0004496">
    <property type="term" value="F:mevalonate kinase activity"/>
    <property type="evidence" value="ECO:0007669"/>
    <property type="project" value="UniProtKB-EC"/>
</dbReference>
<keyword evidence="10" id="KW-0460">Magnesium</keyword>
<dbReference type="SUPFAM" id="SSF54211">
    <property type="entry name" value="Ribosomal protein S5 domain 2-like"/>
    <property type="match status" value="1"/>
</dbReference>
<dbReference type="Pfam" id="PF08544">
    <property type="entry name" value="GHMP_kinases_C"/>
    <property type="match status" value="1"/>
</dbReference>
<dbReference type="InterPro" id="IPR020568">
    <property type="entry name" value="Ribosomal_Su5_D2-typ_SF"/>
</dbReference>
<sequence length="345" mass="35231">MQKRNGELSSLSLPAAPEGLSEHRGARPVGTGRARAKAIVLGEHAVVYGAPALALPVPQLGVTATAGYSAQSPADPDDFSLTMTGSDSRPKATQASGGLHRLTAEFRAAMGVPDSLHLDVIIDCAIPVGRGLGSSAACARAVVHALADLFDREVTPQMAFDLVQTAENVAHGRASGVDAMAVGATTPLLFQAGRAQELPIGCDGLFVVADSGVAGQTKDAVELLRQGFRQHPGSQAAFVRRASELTDTARLALAEGRPEELGAQLTEYHELLRAGGLSTDRIDGMVAAALDAGGLGAKITGGGMGGCVIALAREEQAAAVTAALLAAGADQTWSVPLREHPGHGH</sequence>
<reference evidence="17" key="1">
    <citation type="journal article" date="2019" name="Int. J. Syst. Evol. Microbiol.">
        <title>The Global Catalogue of Microorganisms (GCM) 10K type strain sequencing project: providing services to taxonomists for standard genome sequencing and annotation.</title>
        <authorList>
            <consortium name="The Broad Institute Genomics Platform"/>
            <consortium name="The Broad Institute Genome Sequencing Center for Infectious Disease"/>
            <person name="Wu L."/>
            <person name="Ma J."/>
        </authorList>
    </citation>
    <scope>NUCLEOTIDE SEQUENCE [LARGE SCALE GENOMIC DNA]</scope>
    <source>
        <strain evidence="17">CGMCC 4.1437</strain>
    </source>
</reference>
<evidence type="ECO:0000313" key="17">
    <source>
        <dbReference type="Proteomes" id="UP001595975"/>
    </source>
</evidence>
<evidence type="ECO:0000256" key="4">
    <source>
        <dbReference type="ARBA" id="ARBA00022490"/>
    </source>
</evidence>
<comment type="subcellular location">
    <subcellularLocation>
        <location evidence="1">Cytoplasm</location>
    </subcellularLocation>
</comment>
<comment type="caution">
    <text evidence="16">The sequence shown here is derived from an EMBL/GenBank/DDBJ whole genome shotgun (WGS) entry which is preliminary data.</text>
</comment>
<evidence type="ECO:0000256" key="3">
    <source>
        <dbReference type="ARBA" id="ARBA00012103"/>
    </source>
</evidence>
<evidence type="ECO:0000256" key="12">
    <source>
        <dbReference type="ARBA" id="ARBA00029438"/>
    </source>
</evidence>
<name>A0ABW0X3G6_9ACTN</name>
<keyword evidence="6 16" id="KW-0808">Transferase</keyword>
<dbReference type="InterPro" id="IPR036554">
    <property type="entry name" value="GHMP_kinase_C_sf"/>
</dbReference>
<evidence type="ECO:0000256" key="8">
    <source>
        <dbReference type="ARBA" id="ARBA00022777"/>
    </source>
</evidence>
<dbReference type="NCBIfam" id="TIGR00549">
    <property type="entry name" value="mevalon_kin"/>
    <property type="match status" value="1"/>
</dbReference>
<evidence type="ECO:0000256" key="6">
    <source>
        <dbReference type="ARBA" id="ARBA00022679"/>
    </source>
</evidence>
<evidence type="ECO:0000256" key="11">
    <source>
        <dbReference type="ARBA" id="ARBA00023098"/>
    </source>
</evidence>
<feature type="domain" description="GHMP kinase C-terminal" evidence="15">
    <location>
        <begin position="252"/>
        <end position="328"/>
    </location>
</feature>
<keyword evidence="9" id="KW-0067">ATP-binding</keyword>
<keyword evidence="8 16" id="KW-0418">Kinase</keyword>
<dbReference type="Gene3D" id="3.30.230.10">
    <property type="match status" value="1"/>
</dbReference>
<evidence type="ECO:0000256" key="5">
    <source>
        <dbReference type="ARBA" id="ARBA00022516"/>
    </source>
</evidence>
<evidence type="ECO:0000313" key="16">
    <source>
        <dbReference type="EMBL" id="MFC5663070.1"/>
    </source>
</evidence>
<feature type="domain" description="GHMP kinase N-terminal" evidence="14">
    <location>
        <begin position="106"/>
        <end position="181"/>
    </location>
</feature>
<dbReference type="PANTHER" id="PTHR43290:SF2">
    <property type="entry name" value="MEVALONATE KINASE"/>
    <property type="match status" value="1"/>
</dbReference>
<gene>
    <name evidence="16" type="primary">mvk</name>
    <name evidence="16" type="ORF">ACFP3U_08750</name>
</gene>
<evidence type="ECO:0000256" key="10">
    <source>
        <dbReference type="ARBA" id="ARBA00022842"/>
    </source>
</evidence>
<keyword evidence="17" id="KW-1185">Reference proteome</keyword>
<dbReference type="PANTHER" id="PTHR43290">
    <property type="entry name" value="MEVALONATE KINASE"/>
    <property type="match status" value="1"/>
</dbReference>
<protein>
    <recommendedName>
        <fullName evidence="3">mevalonate kinase</fullName>
        <ecNumber evidence="3">2.7.1.36</ecNumber>
    </recommendedName>
</protein>
<evidence type="ECO:0000256" key="9">
    <source>
        <dbReference type="ARBA" id="ARBA00022840"/>
    </source>
</evidence>
<feature type="compositionally biased region" description="Polar residues" evidence="13">
    <location>
        <begin position="81"/>
        <end position="96"/>
    </location>
</feature>
<evidence type="ECO:0000256" key="13">
    <source>
        <dbReference type="SAM" id="MobiDB-lite"/>
    </source>
</evidence>
<dbReference type="EC" id="2.7.1.36" evidence="3"/>